<dbReference type="PROSITE" id="PS50109">
    <property type="entry name" value="HIS_KIN"/>
    <property type="match status" value="1"/>
</dbReference>
<comment type="caution">
    <text evidence="7">The sequence shown here is derived from an EMBL/GenBank/DDBJ whole genome shotgun (WGS) entry which is preliminary data.</text>
</comment>
<dbReference type="InterPro" id="IPR036097">
    <property type="entry name" value="HisK_dim/P_sf"/>
</dbReference>
<dbReference type="PANTHER" id="PTHR43547">
    <property type="entry name" value="TWO-COMPONENT HISTIDINE KINASE"/>
    <property type="match status" value="1"/>
</dbReference>
<dbReference type="InterPro" id="IPR004358">
    <property type="entry name" value="Sig_transdc_His_kin-like_C"/>
</dbReference>
<dbReference type="InterPro" id="IPR036890">
    <property type="entry name" value="HATPase_C_sf"/>
</dbReference>
<dbReference type="RefSeq" id="WP_345082286.1">
    <property type="nucleotide sequence ID" value="NZ_BAABFA010000011.1"/>
</dbReference>
<evidence type="ECO:0000313" key="8">
    <source>
        <dbReference type="Proteomes" id="UP001500067"/>
    </source>
</evidence>
<dbReference type="Gene3D" id="1.10.287.130">
    <property type="match status" value="1"/>
</dbReference>
<evidence type="ECO:0000256" key="3">
    <source>
        <dbReference type="ARBA" id="ARBA00022553"/>
    </source>
</evidence>
<keyword evidence="5" id="KW-0472">Membrane</keyword>
<keyword evidence="5" id="KW-1133">Transmembrane helix</keyword>
<dbReference type="SMART" id="SM00388">
    <property type="entry name" value="HisKA"/>
    <property type="match status" value="1"/>
</dbReference>
<name>A0ABP8NHS0_9BACT</name>
<accession>A0ABP8NHS0</accession>
<dbReference type="PRINTS" id="PR00344">
    <property type="entry name" value="BCTRLSENSOR"/>
</dbReference>
<dbReference type="InterPro" id="IPR003661">
    <property type="entry name" value="HisK_dim/P_dom"/>
</dbReference>
<protein>
    <recommendedName>
        <fullName evidence="2">histidine kinase</fullName>
        <ecNumber evidence="2">2.7.13.3</ecNumber>
    </recommendedName>
</protein>
<dbReference type="SUPFAM" id="SSF55874">
    <property type="entry name" value="ATPase domain of HSP90 chaperone/DNA topoisomerase II/histidine kinase"/>
    <property type="match status" value="1"/>
</dbReference>
<evidence type="ECO:0000259" key="6">
    <source>
        <dbReference type="PROSITE" id="PS50109"/>
    </source>
</evidence>
<dbReference type="Proteomes" id="UP001500067">
    <property type="component" value="Unassembled WGS sequence"/>
</dbReference>
<reference evidence="8" key="1">
    <citation type="journal article" date="2019" name="Int. J. Syst. Evol. Microbiol.">
        <title>The Global Catalogue of Microorganisms (GCM) 10K type strain sequencing project: providing services to taxonomists for standard genome sequencing and annotation.</title>
        <authorList>
            <consortium name="The Broad Institute Genomics Platform"/>
            <consortium name="The Broad Institute Genome Sequencing Center for Infectious Disease"/>
            <person name="Wu L."/>
            <person name="Ma J."/>
        </authorList>
    </citation>
    <scope>NUCLEOTIDE SEQUENCE [LARGE SCALE GENOMIC DNA]</scope>
    <source>
        <strain evidence="8">JCM 32105</strain>
    </source>
</reference>
<dbReference type="CDD" id="cd00075">
    <property type="entry name" value="HATPase"/>
    <property type="match status" value="1"/>
</dbReference>
<evidence type="ECO:0000256" key="1">
    <source>
        <dbReference type="ARBA" id="ARBA00000085"/>
    </source>
</evidence>
<dbReference type="InterPro" id="IPR003594">
    <property type="entry name" value="HATPase_dom"/>
</dbReference>
<dbReference type="Gene3D" id="3.30.565.10">
    <property type="entry name" value="Histidine kinase-like ATPase, C-terminal domain"/>
    <property type="match status" value="1"/>
</dbReference>
<dbReference type="EMBL" id="BAABFA010000011">
    <property type="protein sequence ID" value="GAA4466047.1"/>
    <property type="molecule type" value="Genomic_DNA"/>
</dbReference>
<dbReference type="CDD" id="cd00082">
    <property type="entry name" value="HisKA"/>
    <property type="match status" value="1"/>
</dbReference>
<evidence type="ECO:0000313" key="7">
    <source>
        <dbReference type="EMBL" id="GAA4466047.1"/>
    </source>
</evidence>
<keyword evidence="5" id="KW-0812">Transmembrane</keyword>
<proteinExistence type="predicted"/>
<evidence type="ECO:0000256" key="4">
    <source>
        <dbReference type="SAM" id="Coils"/>
    </source>
</evidence>
<evidence type="ECO:0000256" key="5">
    <source>
        <dbReference type="SAM" id="Phobius"/>
    </source>
</evidence>
<sequence>MNARKIYPLIVVLITLSVVGILFIQMSWINNAIKLKHEEFQRSVDNVLKQTRETVFGKYLTKQTNYILDEDSRRFYLANHFTIEGSFTKDEITEIIRRELKNSNIKQSSFEYCITNIYKNVILHSDHFTAADMEGAYRVELAPEDSYRARETLFLSIREDKNLIIREMGWMIVASIVFTTIIVLAFAVTVRTLFNQKKLSEIKSDFINNMTHELKTPLATISLAIDALTNEKVIHDTDKIKIYSGMIKEENKRMNKQVEKILQAARLEKEEIKLTLQKLDAHQVISKVAHNMALQIQEKNGSIDLRLAATDAVVEADEVHFSNIIFNLLDNAMKYSTEAPKIVVETLKHGNGMLTIKVKDNGIGMDRETQARIFEKFYRAHTGNIHNVKGFGLGLSYVKAIVEAHDGRIKVESAPGKGSTFTITLPGGIR</sequence>
<feature type="transmembrane region" description="Helical" evidence="5">
    <location>
        <begin position="168"/>
        <end position="194"/>
    </location>
</feature>
<comment type="catalytic activity">
    <reaction evidence="1">
        <text>ATP + protein L-histidine = ADP + protein N-phospho-L-histidine.</text>
        <dbReference type="EC" id="2.7.13.3"/>
    </reaction>
</comment>
<keyword evidence="3" id="KW-0597">Phosphoprotein</keyword>
<feature type="transmembrane region" description="Helical" evidence="5">
    <location>
        <begin position="6"/>
        <end position="24"/>
    </location>
</feature>
<dbReference type="PANTHER" id="PTHR43547:SF2">
    <property type="entry name" value="HYBRID SIGNAL TRANSDUCTION HISTIDINE KINASE C"/>
    <property type="match status" value="1"/>
</dbReference>
<dbReference type="Pfam" id="PF00512">
    <property type="entry name" value="HisKA"/>
    <property type="match status" value="1"/>
</dbReference>
<evidence type="ECO:0000256" key="2">
    <source>
        <dbReference type="ARBA" id="ARBA00012438"/>
    </source>
</evidence>
<dbReference type="EC" id="2.7.13.3" evidence="2"/>
<dbReference type="SUPFAM" id="SSF47384">
    <property type="entry name" value="Homodimeric domain of signal transducing histidine kinase"/>
    <property type="match status" value="1"/>
</dbReference>
<dbReference type="InterPro" id="IPR005467">
    <property type="entry name" value="His_kinase_dom"/>
</dbReference>
<feature type="coiled-coil region" evidence="4">
    <location>
        <begin position="248"/>
        <end position="282"/>
    </location>
</feature>
<keyword evidence="4" id="KW-0175">Coiled coil</keyword>
<dbReference type="Pfam" id="PF02518">
    <property type="entry name" value="HATPase_c"/>
    <property type="match status" value="1"/>
</dbReference>
<organism evidence="7 8">
    <name type="scientific">Nemorincola caseinilytica</name>
    <dbReference type="NCBI Taxonomy" id="2054315"/>
    <lineage>
        <taxon>Bacteria</taxon>
        <taxon>Pseudomonadati</taxon>
        <taxon>Bacteroidota</taxon>
        <taxon>Chitinophagia</taxon>
        <taxon>Chitinophagales</taxon>
        <taxon>Chitinophagaceae</taxon>
        <taxon>Nemorincola</taxon>
    </lineage>
</organism>
<keyword evidence="8" id="KW-1185">Reference proteome</keyword>
<feature type="domain" description="Histidine kinase" evidence="6">
    <location>
        <begin position="209"/>
        <end position="429"/>
    </location>
</feature>
<gene>
    <name evidence="7" type="ORF">GCM10023093_19400</name>
</gene>
<dbReference type="SMART" id="SM00387">
    <property type="entry name" value="HATPase_c"/>
    <property type="match status" value="1"/>
</dbReference>